<comment type="catalytic activity">
    <reaction evidence="7">
        <text>L-threonyl-[protein] + ATP = O-phospho-L-threonyl-[protein] + ADP + H(+)</text>
        <dbReference type="Rhea" id="RHEA:46608"/>
        <dbReference type="Rhea" id="RHEA-COMP:11060"/>
        <dbReference type="Rhea" id="RHEA-COMP:11605"/>
        <dbReference type="ChEBI" id="CHEBI:15378"/>
        <dbReference type="ChEBI" id="CHEBI:30013"/>
        <dbReference type="ChEBI" id="CHEBI:30616"/>
        <dbReference type="ChEBI" id="CHEBI:61977"/>
        <dbReference type="ChEBI" id="CHEBI:456216"/>
        <dbReference type="EC" id="2.7.11.1"/>
    </reaction>
</comment>
<evidence type="ECO:0000313" key="9">
    <source>
        <dbReference type="EMBL" id="MBE5037975.1"/>
    </source>
</evidence>
<dbReference type="InterPro" id="IPR003594">
    <property type="entry name" value="HATPase_dom"/>
</dbReference>
<accession>A0ABR9R5B8</accession>
<dbReference type="PANTHER" id="PTHR35526:SF3">
    <property type="entry name" value="ANTI-SIGMA-F FACTOR RSBW"/>
    <property type="match status" value="1"/>
</dbReference>
<sequence>MKLLNQVKISFYSRSVNEGFARAALAAFLVQADPTVPQLADIKTAVSEAVTNCIVHAYPGAIGQITLRAALYEGGVVRITVSDKGVGIADVARAMEPLYTTGNPDERAGLGFAVMQSFMDKVRVTSAPGRGTRVTMVKRLDVQEALPARG</sequence>
<reference evidence="9 10" key="1">
    <citation type="submission" date="2020-10" db="EMBL/GenBank/DDBJ databases">
        <title>ChiBAC.</title>
        <authorList>
            <person name="Zenner C."/>
            <person name="Hitch T.C.A."/>
            <person name="Clavel T."/>
        </authorList>
    </citation>
    <scope>NUCLEOTIDE SEQUENCE [LARGE SCALE GENOMIC DNA]</scope>
    <source>
        <strain evidence="9 10">DSM 109015</strain>
    </source>
</reference>
<dbReference type="RefSeq" id="WP_193501808.1">
    <property type="nucleotide sequence ID" value="NZ_JADCKC010000003.1"/>
</dbReference>
<keyword evidence="5 7" id="KW-0067">ATP-binding</keyword>
<dbReference type="SMART" id="SM00387">
    <property type="entry name" value="HATPase_c"/>
    <property type="match status" value="1"/>
</dbReference>
<evidence type="ECO:0000256" key="7">
    <source>
        <dbReference type="HAMAP-Rule" id="MF_00637"/>
    </source>
</evidence>
<dbReference type="HAMAP" id="MF_00637">
    <property type="entry name" value="Anti_sigma_F"/>
    <property type="match status" value="1"/>
</dbReference>
<comment type="similarity">
    <text evidence="7">Belongs to the anti-sigma-factor family.</text>
</comment>
<evidence type="ECO:0000256" key="3">
    <source>
        <dbReference type="ARBA" id="ARBA00022741"/>
    </source>
</evidence>
<comment type="caution">
    <text evidence="9">The sequence shown here is derived from an EMBL/GenBank/DDBJ whole genome shotgun (WGS) entry which is preliminary data.</text>
</comment>
<evidence type="ECO:0000256" key="2">
    <source>
        <dbReference type="ARBA" id="ARBA00022679"/>
    </source>
</evidence>
<dbReference type="NCBIfam" id="TIGR01925">
    <property type="entry name" value="spIIAB"/>
    <property type="match status" value="1"/>
</dbReference>
<evidence type="ECO:0000256" key="5">
    <source>
        <dbReference type="ARBA" id="ARBA00022840"/>
    </source>
</evidence>
<keyword evidence="10" id="KW-1185">Reference proteome</keyword>
<dbReference type="EC" id="2.7.11.1" evidence="7"/>
<dbReference type="InterPro" id="IPR010194">
    <property type="entry name" value="Anti-sigma_F"/>
</dbReference>
<proteinExistence type="inferred from homology"/>
<keyword evidence="4 7" id="KW-0418">Kinase</keyword>
<comment type="function">
    <text evidence="7">Binds to sigma F and blocks its ability to form an RNA polymerase holoenzyme (E-sigma F). Phosphorylates SpoIIAA on a serine residue. This phosphorylation may enable SpoIIAA to act as an anti-anti-sigma factor that counteracts SpoIIAB and thus releases sigma F from inhibition.</text>
</comment>
<dbReference type="GO" id="GO:0004674">
    <property type="term" value="F:protein serine/threonine kinase activity"/>
    <property type="evidence" value="ECO:0007669"/>
    <property type="project" value="UniProtKB-EC"/>
</dbReference>
<gene>
    <name evidence="7" type="primary">spoIIAB</name>
    <name evidence="9" type="ORF">INF35_09285</name>
</gene>
<evidence type="ECO:0000313" key="10">
    <source>
        <dbReference type="Proteomes" id="UP000768567"/>
    </source>
</evidence>
<keyword evidence="1 7" id="KW-0723">Serine/threonine-protein kinase</keyword>
<dbReference type="Gene3D" id="3.30.565.10">
    <property type="entry name" value="Histidine kinase-like ATPase, C-terminal domain"/>
    <property type="match status" value="1"/>
</dbReference>
<dbReference type="InterPro" id="IPR050267">
    <property type="entry name" value="Anti-sigma-factor_SerPK"/>
</dbReference>
<comment type="catalytic activity">
    <reaction evidence="7">
        <text>L-seryl-[protein] + ATP = O-phospho-L-seryl-[protein] + ADP + H(+)</text>
        <dbReference type="Rhea" id="RHEA:17989"/>
        <dbReference type="Rhea" id="RHEA-COMP:9863"/>
        <dbReference type="Rhea" id="RHEA-COMP:11604"/>
        <dbReference type="ChEBI" id="CHEBI:15378"/>
        <dbReference type="ChEBI" id="CHEBI:29999"/>
        <dbReference type="ChEBI" id="CHEBI:30616"/>
        <dbReference type="ChEBI" id="CHEBI:83421"/>
        <dbReference type="ChEBI" id="CHEBI:456216"/>
        <dbReference type="EC" id="2.7.11.1"/>
    </reaction>
</comment>
<dbReference type="SUPFAM" id="SSF55874">
    <property type="entry name" value="ATPase domain of HSP90 chaperone/DNA topoisomerase II/histidine kinase"/>
    <property type="match status" value="1"/>
</dbReference>
<feature type="domain" description="Histidine kinase/HSP90-like ATPase" evidence="8">
    <location>
        <begin position="37"/>
        <end position="142"/>
    </location>
</feature>
<evidence type="ECO:0000256" key="4">
    <source>
        <dbReference type="ARBA" id="ARBA00022777"/>
    </source>
</evidence>
<evidence type="ECO:0000259" key="8">
    <source>
        <dbReference type="SMART" id="SM00387"/>
    </source>
</evidence>
<organism evidence="9 10">
    <name type="scientific">Gemmiger gallinarum</name>
    <dbReference type="NCBI Taxonomy" id="2779354"/>
    <lineage>
        <taxon>Bacteria</taxon>
        <taxon>Bacillati</taxon>
        <taxon>Bacillota</taxon>
        <taxon>Clostridia</taxon>
        <taxon>Eubacteriales</taxon>
        <taxon>Gemmiger</taxon>
    </lineage>
</organism>
<dbReference type="PANTHER" id="PTHR35526">
    <property type="entry name" value="ANTI-SIGMA-F FACTOR RSBW-RELATED"/>
    <property type="match status" value="1"/>
</dbReference>
<dbReference type="Proteomes" id="UP000768567">
    <property type="component" value="Unassembled WGS sequence"/>
</dbReference>
<dbReference type="InterPro" id="IPR036890">
    <property type="entry name" value="HATPase_C_sf"/>
</dbReference>
<evidence type="ECO:0000256" key="6">
    <source>
        <dbReference type="ARBA" id="ARBA00022969"/>
    </source>
</evidence>
<keyword evidence="6 7" id="KW-0749">Sporulation</keyword>
<protein>
    <recommendedName>
        <fullName evidence="7">Anti-sigma F factor</fullName>
        <ecNumber evidence="7">2.7.11.1</ecNumber>
    </recommendedName>
    <alternativeName>
        <fullName evidence="7">Stage II sporulation protein AB</fullName>
    </alternativeName>
</protein>
<name>A0ABR9R5B8_9FIRM</name>
<keyword evidence="2 7" id="KW-0808">Transferase</keyword>
<keyword evidence="3 7" id="KW-0547">Nucleotide-binding</keyword>
<dbReference type="EMBL" id="JADCKC010000003">
    <property type="protein sequence ID" value="MBE5037975.1"/>
    <property type="molecule type" value="Genomic_DNA"/>
</dbReference>
<evidence type="ECO:0000256" key="1">
    <source>
        <dbReference type="ARBA" id="ARBA00022527"/>
    </source>
</evidence>
<dbReference type="Pfam" id="PF13581">
    <property type="entry name" value="HATPase_c_2"/>
    <property type="match status" value="1"/>
</dbReference>